<name>A0A0L0JSE8_9ACTN</name>
<keyword evidence="1" id="KW-0472">Membrane</keyword>
<gene>
    <name evidence="2" type="ORF">IQ63_32745</name>
</gene>
<sequence length="65" mass="6861">MTTNVYTVVLVLTGGVLAGAVNTIVGSGTLLTFPLRGQRRRIALFGAVSLCGPASSRWAWSRRPS</sequence>
<reference evidence="3" key="1">
    <citation type="submission" date="2014-07" db="EMBL/GenBank/DDBJ databases">
        <title>Genome sequencing of plant-pathogenic Streptomyces species.</title>
        <authorList>
            <person name="Harrison J."/>
            <person name="Sapp M."/>
            <person name="Thwaites R."/>
            <person name="Studholme D.J."/>
        </authorList>
    </citation>
    <scope>NUCLEOTIDE SEQUENCE [LARGE SCALE GENOMIC DNA]</scope>
    <source>
        <strain evidence="3">NCPPB 4445</strain>
    </source>
</reference>
<evidence type="ECO:0000313" key="2">
    <source>
        <dbReference type="EMBL" id="KND28682.1"/>
    </source>
</evidence>
<keyword evidence="1" id="KW-0812">Transmembrane</keyword>
<dbReference type="PATRIC" id="fig|42234.21.peg.6741"/>
<feature type="transmembrane region" description="Helical" evidence="1">
    <location>
        <begin position="6"/>
        <end position="30"/>
    </location>
</feature>
<comment type="caution">
    <text evidence="2">The sequence shown here is derived from an EMBL/GenBank/DDBJ whole genome shotgun (WGS) entry which is preliminary data.</text>
</comment>
<protein>
    <submittedName>
        <fullName evidence="2">Uncharacterized protein</fullName>
    </submittedName>
</protein>
<organism evidence="2 3">
    <name type="scientific">Streptomyces acidiscabies</name>
    <dbReference type="NCBI Taxonomy" id="42234"/>
    <lineage>
        <taxon>Bacteria</taxon>
        <taxon>Bacillati</taxon>
        <taxon>Actinomycetota</taxon>
        <taxon>Actinomycetes</taxon>
        <taxon>Kitasatosporales</taxon>
        <taxon>Streptomycetaceae</taxon>
        <taxon>Streptomyces</taxon>
    </lineage>
</organism>
<dbReference type="RefSeq" id="WP_050373843.1">
    <property type="nucleotide sequence ID" value="NZ_KQ257831.1"/>
</dbReference>
<dbReference type="Proteomes" id="UP000037151">
    <property type="component" value="Unassembled WGS sequence"/>
</dbReference>
<accession>A0A0L0JSE8</accession>
<dbReference type="AlphaFoldDB" id="A0A0L0JSE8"/>
<feature type="transmembrane region" description="Helical" evidence="1">
    <location>
        <begin position="42"/>
        <end position="60"/>
    </location>
</feature>
<dbReference type="EMBL" id="JPPY01000186">
    <property type="protein sequence ID" value="KND28682.1"/>
    <property type="molecule type" value="Genomic_DNA"/>
</dbReference>
<proteinExistence type="predicted"/>
<evidence type="ECO:0000256" key="1">
    <source>
        <dbReference type="SAM" id="Phobius"/>
    </source>
</evidence>
<keyword evidence="1" id="KW-1133">Transmembrane helix</keyword>
<evidence type="ECO:0000313" key="3">
    <source>
        <dbReference type="Proteomes" id="UP000037151"/>
    </source>
</evidence>